<dbReference type="Proteomes" id="UP001430953">
    <property type="component" value="Unassembled WGS sequence"/>
</dbReference>
<dbReference type="Gene3D" id="2.40.50.90">
    <property type="match status" value="1"/>
</dbReference>
<reference evidence="1 2" key="1">
    <citation type="submission" date="2023-03" db="EMBL/GenBank/DDBJ databases">
        <title>High recombination rates correlate with genetic variation in Cardiocondyla obscurior ants.</title>
        <authorList>
            <person name="Errbii M."/>
        </authorList>
    </citation>
    <scope>NUCLEOTIDE SEQUENCE [LARGE SCALE GENOMIC DNA]</scope>
    <source>
        <strain evidence="1">Alpha-2009</strain>
        <tissue evidence="1">Whole body</tissue>
    </source>
</reference>
<accession>A0AAW2EUN5</accession>
<proteinExistence type="predicted"/>
<gene>
    <name evidence="1" type="ORF">PUN28_015774</name>
</gene>
<evidence type="ECO:0000313" key="1">
    <source>
        <dbReference type="EMBL" id="KAL0107436.1"/>
    </source>
</evidence>
<evidence type="ECO:0000313" key="2">
    <source>
        <dbReference type="Proteomes" id="UP001430953"/>
    </source>
</evidence>
<comment type="caution">
    <text evidence="1">The sequence shown here is derived from an EMBL/GenBank/DDBJ whole genome shotgun (WGS) entry which is preliminary data.</text>
</comment>
<dbReference type="InterPro" id="IPR035437">
    <property type="entry name" value="SNase_OB-fold_sf"/>
</dbReference>
<dbReference type="AlphaFoldDB" id="A0AAW2EUN5"/>
<keyword evidence="2" id="KW-1185">Reference proteome</keyword>
<organism evidence="1 2">
    <name type="scientific">Cardiocondyla obscurior</name>
    <dbReference type="NCBI Taxonomy" id="286306"/>
    <lineage>
        <taxon>Eukaryota</taxon>
        <taxon>Metazoa</taxon>
        <taxon>Ecdysozoa</taxon>
        <taxon>Arthropoda</taxon>
        <taxon>Hexapoda</taxon>
        <taxon>Insecta</taxon>
        <taxon>Pterygota</taxon>
        <taxon>Neoptera</taxon>
        <taxon>Endopterygota</taxon>
        <taxon>Hymenoptera</taxon>
        <taxon>Apocrita</taxon>
        <taxon>Aculeata</taxon>
        <taxon>Formicoidea</taxon>
        <taxon>Formicidae</taxon>
        <taxon>Myrmicinae</taxon>
        <taxon>Cardiocondyla</taxon>
    </lineage>
</organism>
<protein>
    <submittedName>
        <fullName evidence="1">Uncharacterized protein</fullName>
    </submittedName>
</protein>
<dbReference type="EMBL" id="JADYXP020000017">
    <property type="protein sequence ID" value="KAL0107436.1"/>
    <property type="molecule type" value="Genomic_DNA"/>
</dbReference>
<name>A0AAW2EUN5_9HYME</name>
<sequence length="143" mass="16632">MAEGSSRRSKKFNQVKINLKDLGRKIKIPMYHCSELEQRFKITPWQAIGCSIARIQPLTGKGWTQKNIDMVKFLVEGYKVWIKIEECLNEEKAAVKLIRAPLGSEEALDIGKELIKRGDARYINYNYLRCQIGMVMSENNRFY</sequence>